<dbReference type="EMBL" id="CAFBOL010000035">
    <property type="protein sequence ID" value="CAB4991298.1"/>
    <property type="molecule type" value="Genomic_DNA"/>
</dbReference>
<dbReference type="EMBL" id="CAFBMT010000009">
    <property type="protein sequence ID" value="CAB4935486.1"/>
    <property type="molecule type" value="Genomic_DNA"/>
</dbReference>
<keyword evidence="1" id="KW-0812">Transmembrane</keyword>
<dbReference type="AlphaFoldDB" id="A0A6J6A548"/>
<gene>
    <name evidence="3" type="ORF">UFOPK2656_01630</name>
    <name evidence="4" type="ORF">UFOPK3099_01417</name>
    <name evidence="5" type="ORF">UFOPK3651_01772</name>
    <name evidence="6" type="ORF">UFOPK3931_01490</name>
    <name evidence="2" type="ORF">UFOPK4189_01815</name>
</gene>
<evidence type="ECO:0000313" key="5">
    <source>
        <dbReference type="EMBL" id="CAB4935486.1"/>
    </source>
</evidence>
<evidence type="ECO:0000313" key="6">
    <source>
        <dbReference type="EMBL" id="CAB4991298.1"/>
    </source>
</evidence>
<organism evidence="2">
    <name type="scientific">freshwater metagenome</name>
    <dbReference type="NCBI Taxonomy" id="449393"/>
    <lineage>
        <taxon>unclassified sequences</taxon>
        <taxon>metagenomes</taxon>
        <taxon>ecological metagenomes</taxon>
    </lineage>
</organism>
<feature type="transmembrane region" description="Helical" evidence="1">
    <location>
        <begin position="12"/>
        <end position="30"/>
    </location>
</feature>
<evidence type="ECO:0000313" key="2">
    <source>
        <dbReference type="EMBL" id="CAB4364046.1"/>
    </source>
</evidence>
<name>A0A6J6A548_9ZZZZ</name>
<reference evidence="2" key="1">
    <citation type="submission" date="2020-05" db="EMBL/GenBank/DDBJ databases">
        <authorList>
            <person name="Chiriac C."/>
            <person name="Salcher M."/>
            <person name="Ghai R."/>
            <person name="Kavagutti S V."/>
        </authorList>
    </citation>
    <scope>NUCLEOTIDE SEQUENCE</scope>
</reference>
<sequence>MNAGTDHPALRQRGFQVLLSMILGLIRVLLPRHIERNLGMSLRSDDGLHGWTAAEYEFPTHGSLSAAPEPPTKERVR</sequence>
<evidence type="ECO:0000313" key="4">
    <source>
        <dbReference type="EMBL" id="CAB4821614.1"/>
    </source>
</evidence>
<dbReference type="EMBL" id="CAESGF010000009">
    <property type="protein sequence ID" value="CAB4364046.1"/>
    <property type="molecule type" value="Genomic_DNA"/>
</dbReference>
<dbReference type="EMBL" id="CAFAAV010000101">
    <property type="protein sequence ID" value="CAB4821614.1"/>
    <property type="molecule type" value="Genomic_DNA"/>
</dbReference>
<accession>A0A6J6A548</accession>
<keyword evidence="1" id="KW-0472">Membrane</keyword>
<dbReference type="EMBL" id="CAEZYF010000009">
    <property type="protein sequence ID" value="CAB4723990.1"/>
    <property type="molecule type" value="Genomic_DNA"/>
</dbReference>
<evidence type="ECO:0000313" key="3">
    <source>
        <dbReference type="EMBL" id="CAB4723990.1"/>
    </source>
</evidence>
<keyword evidence="1" id="KW-1133">Transmembrane helix</keyword>
<proteinExistence type="predicted"/>
<evidence type="ECO:0000256" key="1">
    <source>
        <dbReference type="SAM" id="Phobius"/>
    </source>
</evidence>
<protein>
    <submittedName>
        <fullName evidence="2">Unannotated protein</fullName>
    </submittedName>
</protein>